<dbReference type="InterPro" id="IPR010035">
    <property type="entry name" value="Thi_S"/>
</dbReference>
<dbReference type="InterPro" id="IPR016155">
    <property type="entry name" value="Mopterin_synth/thiamin_S_b"/>
</dbReference>
<reference evidence="1 2" key="1">
    <citation type="submission" date="2024-09" db="EMBL/GenBank/DDBJ databases">
        <authorList>
            <person name="Sun Q."/>
            <person name="Mori K."/>
        </authorList>
    </citation>
    <scope>NUCLEOTIDE SEQUENCE [LARGE SCALE GENOMIC DNA]</scope>
    <source>
        <strain evidence="1 2">NCAIM B.02301</strain>
    </source>
</reference>
<accession>A0ABV6NBF9</accession>
<evidence type="ECO:0000313" key="1">
    <source>
        <dbReference type="EMBL" id="MFC0558115.1"/>
    </source>
</evidence>
<dbReference type="CDD" id="cd00565">
    <property type="entry name" value="Ubl_ThiS"/>
    <property type="match status" value="1"/>
</dbReference>
<dbReference type="NCBIfam" id="TIGR01683">
    <property type="entry name" value="thiS"/>
    <property type="match status" value="1"/>
</dbReference>
<name>A0ABV6NBF9_9BACI</name>
<comment type="caution">
    <text evidence="1">The sequence shown here is derived from an EMBL/GenBank/DDBJ whole genome shotgun (WGS) entry which is preliminary data.</text>
</comment>
<organism evidence="1 2">
    <name type="scientific">Halalkalibacter alkalisediminis</name>
    <dbReference type="NCBI Taxonomy" id="935616"/>
    <lineage>
        <taxon>Bacteria</taxon>
        <taxon>Bacillati</taxon>
        <taxon>Bacillota</taxon>
        <taxon>Bacilli</taxon>
        <taxon>Bacillales</taxon>
        <taxon>Bacillaceae</taxon>
        <taxon>Halalkalibacter</taxon>
    </lineage>
</organism>
<protein>
    <submittedName>
        <fullName evidence="1">Sulfur carrier protein ThiS</fullName>
    </submittedName>
</protein>
<dbReference type="EMBL" id="JBHLTR010000004">
    <property type="protein sequence ID" value="MFC0558115.1"/>
    <property type="molecule type" value="Genomic_DNA"/>
</dbReference>
<dbReference type="PANTHER" id="PTHR34472">
    <property type="entry name" value="SULFUR CARRIER PROTEIN THIS"/>
    <property type="match status" value="1"/>
</dbReference>
<dbReference type="RefSeq" id="WP_273841189.1">
    <property type="nucleotide sequence ID" value="NZ_JAQQWT010000003.1"/>
</dbReference>
<dbReference type="InterPro" id="IPR003749">
    <property type="entry name" value="ThiS/MoaD-like"/>
</dbReference>
<dbReference type="Pfam" id="PF02597">
    <property type="entry name" value="ThiS"/>
    <property type="match status" value="1"/>
</dbReference>
<dbReference type="InterPro" id="IPR012675">
    <property type="entry name" value="Beta-grasp_dom_sf"/>
</dbReference>
<proteinExistence type="predicted"/>
<evidence type="ECO:0000313" key="2">
    <source>
        <dbReference type="Proteomes" id="UP001589833"/>
    </source>
</evidence>
<gene>
    <name evidence="1" type="primary">thiS</name>
    <name evidence="1" type="ORF">ACFFH4_03510</name>
</gene>
<dbReference type="PANTHER" id="PTHR34472:SF1">
    <property type="entry name" value="SULFUR CARRIER PROTEIN THIS"/>
    <property type="match status" value="1"/>
</dbReference>
<keyword evidence="2" id="KW-1185">Reference proteome</keyword>
<dbReference type="Proteomes" id="UP001589833">
    <property type="component" value="Unassembled WGS sequence"/>
</dbReference>
<dbReference type="SUPFAM" id="SSF54285">
    <property type="entry name" value="MoaD/ThiS"/>
    <property type="match status" value="1"/>
</dbReference>
<sequence length="65" mass="7161">MRLFINGEAHEIVVANLAEVVTHFGLEPHLVITEVDGIIVERSSWEETQLSDGMKIELVQFVGGG</sequence>
<dbReference type="Gene3D" id="3.10.20.30">
    <property type="match status" value="1"/>
</dbReference>